<comment type="catalytic activity">
    <reaction evidence="1">
        <text>L-aspartyl-tRNA(Asn) + L-glutamine + ATP + H2O = L-asparaginyl-tRNA(Asn) + L-glutamate + ADP + phosphate + 2 H(+)</text>
        <dbReference type="Rhea" id="RHEA:14513"/>
        <dbReference type="Rhea" id="RHEA-COMP:9674"/>
        <dbReference type="Rhea" id="RHEA-COMP:9677"/>
        <dbReference type="ChEBI" id="CHEBI:15377"/>
        <dbReference type="ChEBI" id="CHEBI:15378"/>
        <dbReference type="ChEBI" id="CHEBI:29985"/>
        <dbReference type="ChEBI" id="CHEBI:30616"/>
        <dbReference type="ChEBI" id="CHEBI:43474"/>
        <dbReference type="ChEBI" id="CHEBI:58359"/>
        <dbReference type="ChEBI" id="CHEBI:78515"/>
        <dbReference type="ChEBI" id="CHEBI:78516"/>
        <dbReference type="ChEBI" id="CHEBI:456216"/>
    </reaction>
</comment>
<keyword evidence="1" id="KW-0547">Nucleotide-binding</keyword>
<comment type="similarity">
    <text evidence="1">Belongs to the GatC family.</text>
</comment>
<dbReference type="HAMAP" id="MF_00122">
    <property type="entry name" value="GatC"/>
    <property type="match status" value="1"/>
</dbReference>
<name>A0A2V1JTJ3_9BURK</name>
<dbReference type="GO" id="GO:0016740">
    <property type="term" value="F:transferase activity"/>
    <property type="evidence" value="ECO:0007669"/>
    <property type="project" value="UniProtKB-KW"/>
</dbReference>
<comment type="subunit">
    <text evidence="1">Heterotrimer of A, B and C subunits.</text>
</comment>
<keyword evidence="3" id="KW-1185">Reference proteome</keyword>
<evidence type="ECO:0000256" key="1">
    <source>
        <dbReference type="HAMAP-Rule" id="MF_00122"/>
    </source>
</evidence>
<dbReference type="InterPro" id="IPR036113">
    <property type="entry name" value="Asp/Glu-ADT_sf_sub_c"/>
</dbReference>
<dbReference type="Proteomes" id="UP000245212">
    <property type="component" value="Unassembled WGS sequence"/>
</dbReference>
<evidence type="ECO:0000313" key="2">
    <source>
        <dbReference type="EMBL" id="PWF21052.1"/>
    </source>
</evidence>
<evidence type="ECO:0000313" key="3">
    <source>
        <dbReference type="Proteomes" id="UP000245212"/>
    </source>
</evidence>
<dbReference type="EC" id="6.3.5.-" evidence="1"/>
<dbReference type="GO" id="GO:0070681">
    <property type="term" value="P:glutaminyl-tRNAGln biosynthesis via transamidation"/>
    <property type="evidence" value="ECO:0007669"/>
    <property type="project" value="TreeGrafter"/>
</dbReference>
<dbReference type="NCBIfam" id="TIGR00135">
    <property type="entry name" value="gatC"/>
    <property type="match status" value="1"/>
</dbReference>
<dbReference type="GO" id="GO:0006412">
    <property type="term" value="P:translation"/>
    <property type="evidence" value="ECO:0007669"/>
    <property type="project" value="UniProtKB-UniRule"/>
</dbReference>
<organism evidence="2 3">
    <name type="scientific">Corticimicrobacter populi</name>
    <dbReference type="NCBI Taxonomy" id="2175229"/>
    <lineage>
        <taxon>Bacteria</taxon>
        <taxon>Pseudomonadati</taxon>
        <taxon>Pseudomonadota</taxon>
        <taxon>Betaproteobacteria</taxon>
        <taxon>Burkholderiales</taxon>
        <taxon>Alcaligenaceae</taxon>
        <taxon>Corticimicrobacter</taxon>
    </lineage>
</organism>
<dbReference type="EMBL" id="QETA01000009">
    <property type="protein sequence ID" value="PWF21052.1"/>
    <property type="molecule type" value="Genomic_DNA"/>
</dbReference>
<gene>
    <name evidence="1" type="primary">gatC</name>
    <name evidence="2" type="ORF">DD235_16135</name>
</gene>
<dbReference type="PANTHER" id="PTHR15004">
    <property type="entry name" value="GLUTAMYL-TRNA(GLN) AMIDOTRANSFERASE SUBUNIT C, MITOCHONDRIAL"/>
    <property type="match status" value="1"/>
</dbReference>
<dbReference type="Pfam" id="PF02686">
    <property type="entry name" value="GatC"/>
    <property type="match status" value="1"/>
</dbReference>
<dbReference type="AlphaFoldDB" id="A0A2V1JTJ3"/>
<accession>A0A2V1JTJ3</accession>
<reference evidence="3" key="1">
    <citation type="submission" date="2018-05" db="EMBL/GenBank/DDBJ databases">
        <authorList>
            <person name="Li Y."/>
        </authorList>
    </citation>
    <scope>NUCLEOTIDE SEQUENCE [LARGE SCALE GENOMIC DNA]</scope>
    <source>
        <strain evidence="3">3d-2-2</strain>
    </source>
</reference>
<keyword evidence="1" id="KW-0648">Protein biosynthesis</keyword>
<dbReference type="GO" id="GO:0006450">
    <property type="term" value="P:regulation of translational fidelity"/>
    <property type="evidence" value="ECO:0007669"/>
    <property type="project" value="InterPro"/>
</dbReference>
<protein>
    <recommendedName>
        <fullName evidence="1">Aspartyl/glutamyl-tRNA(Asn/Gln) amidotransferase subunit C</fullName>
        <shortName evidence="1">Asp/Glu-ADT subunit C</shortName>
        <ecNumber evidence="1">6.3.5.-</ecNumber>
    </recommendedName>
</protein>
<sequence>MALNEQDVTRIARLANIAISDEQRTAVQGELNDILALIEQLQAVDTHNVEPLATPLAAHAEVALRLRDDAVAPGNCSREALLANAPAVQDGLILVPKVIE</sequence>
<comment type="function">
    <text evidence="1">Allows the formation of correctly charged Asn-tRNA(Asn) or Gln-tRNA(Gln) through the transamidation of misacylated Asp-tRNA(Asn) or Glu-tRNA(Gln) in organisms which lack either or both of asparaginyl-tRNA or glutaminyl-tRNA synthetases. The reaction takes place in the presence of glutamine and ATP through an activated phospho-Asp-tRNA(Asn) or phospho-Glu-tRNA(Gln).</text>
</comment>
<dbReference type="GO" id="GO:0050566">
    <property type="term" value="F:asparaginyl-tRNA synthase (glutamine-hydrolyzing) activity"/>
    <property type="evidence" value="ECO:0007669"/>
    <property type="project" value="RHEA"/>
</dbReference>
<dbReference type="GO" id="GO:0005524">
    <property type="term" value="F:ATP binding"/>
    <property type="evidence" value="ECO:0007669"/>
    <property type="project" value="UniProtKB-KW"/>
</dbReference>
<keyword evidence="1" id="KW-0067">ATP-binding</keyword>
<keyword evidence="2" id="KW-0808">Transferase</keyword>
<dbReference type="SUPFAM" id="SSF141000">
    <property type="entry name" value="Glu-tRNAGln amidotransferase C subunit"/>
    <property type="match status" value="1"/>
</dbReference>
<keyword evidence="1" id="KW-0436">Ligase</keyword>
<dbReference type="RefSeq" id="WP_109063147.1">
    <property type="nucleotide sequence ID" value="NZ_QETA01000009.1"/>
</dbReference>
<dbReference type="InterPro" id="IPR003837">
    <property type="entry name" value="GatC"/>
</dbReference>
<comment type="catalytic activity">
    <reaction evidence="1">
        <text>L-glutamyl-tRNA(Gln) + L-glutamine + ATP + H2O = L-glutaminyl-tRNA(Gln) + L-glutamate + ADP + phosphate + H(+)</text>
        <dbReference type="Rhea" id="RHEA:17521"/>
        <dbReference type="Rhea" id="RHEA-COMP:9681"/>
        <dbReference type="Rhea" id="RHEA-COMP:9684"/>
        <dbReference type="ChEBI" id="CHEBI:15377"/>
        <dbReference type="ChEBI" id="CHEBI:15378"/>
        <dbReference type="ChEBI" id="CHEBI:29985"/>
        <dbReference type="ChEBI" id="CHEBI:30616"/>
        <dbReference type="ChEBI" id="CHEBI:43474"/>
        <dbReference type="ChEBI" id="CHEBI:58359"/>
        <dbReference type="ChEBI" id="CHEBI:78520"/>
        <dbReference type="ChEBI" id="CHEBI:78521"/>
        <dbReference type="ChEBI" id="CHEBI:456216"/>
    </reaction>
</comment>
<dbReference type="Gene3D" id="1.10.20.60">
    <property type="entry name" value="Glu-tRNAGln amidotransferase C subunit, N-terminal domain"/>
    <property type="match status" value="1"/>
</dbReference>
<comment type="caution">
    <text evidence="2">The sequence shown here is derived from an EMBL/GenBank/DDBJ whole genome shotgun (WGS) entry which is preliminary data.</text>
</comment>
<dbReference type="PANTHER" id="PTHR15004:SF0">
    <property type="entry name" value="GLUTAMYL-TRNA(GLN) AMIDOTRANSFERASE SUBUNIT C, MITOCHONDRIAL"/>
    <property type="match status" value="1"/>
</dbReference>
<proteinExistence type="inferred from homology"/>
<dbReference type="GO" id="GO:0050567">
    <property type="term" value="F:glutaminyl-tRNA synthase (glutamine-hydrolyzing) activity"/>
    <property type="evidence" value="ECO:0007669"/>
    <property type="project" value="UniProtKB-UniRule"/>
</dbReference>